<keyword evidence="3 8" id="KW-0560">Oxidoreductase</keyword>
<dbReference type="SUPFAM" id="SSF51905">
    <property type="entry name" value="FAD/NAD(P)-binding domain"/>
    <property type="match status" value="1"/>
</dbReference>
<evidence type="ECO:0000313" key="9">
    <source>
        <dbReference type="Proteomes" id="UP000319342"/>
    </source>
</evidence>
<keyword evidence="6" id="KW-0812">Transmembrane</keyword>
<organism evidence="8 9">
    <name type="scientific">Rohdeia mirabilis</name>
    <dbReference type="NCBI Taxonomy" id="2528008"/>
    <lineage>
        <taxon>Bacteria</taxon>
        <taxon>Pseudomonadati</taxon>
        <taxon>Planctomycetota</taxon>
        <taxon>Planctomycetia</taxon>
        <taxon>Planctomycetia incertae sedis</taxon>
        <taxon>Rohdeia</taxon>
    </lineage>
</organism>
<dbReference type="PROSITE" id="PS00198">
    <property type="entry name" value="4FE4S_FER_1"/>
    <property type="match status" value="1"/>
</dbReference>
<evidence type="ECO:0000256" key="6">
    <source>
        <dbReference type="SAM" id="Phobius"/>
    </source>
</evidence>
<evidence type="ECO:0000256" key="4">
    <source>
        <dbReference type="ARBA" id="ARBA00023004"/>
    </source>
</evidence>
<dbReference type="Gene3D" id="3.50.50.60">
    <property type="entry name" value="FAD/NAD(P)-binding domain"/>
    <property type="match status" value="2"/>
</dbReference>
<name>A0A518CVQ2_9BACT</name>
<feature type="domain" description="4Fe-4S ferredoxin-type" evidence="7">
    <location>
        <begin position="81"/>
        <end position="110"/>
    </location>
</feature>
<evidence type="ECO:0000313" key="8">
    <source>
        <dbReference type="EMBL" id="QDU83306.1"/>
    </source>
</evidence>
<dbReference type="GO" id="GO:0051536">
    <property type="term" value="F:iron-sulfur cluster binding"/>
    <property type="evidence" value="ECO:0007669"/>
    <property type="project" value="UniProtKB-KW"/>
</dbReference>
<dbReference type="EMBL" id="CP036290">
    <property type="protein sequence ID" value="QDU83306.1"/>
    <property type="molecule type" value="Genomic_DNA"/>
</dbReference>
<keyword evidence="6" id="KW-0472">Membrane</keyword>
<dbReference type="PRINTS" id="PR00469">
    <property type="entry name" value="PNDRDTASEII"/>
</dbReference>
<feature type="transmembrane region" description="Helical" evidence="6">
    <location>
        <begin position="508"/>
        <end position="528"/>
    </location>
</feature>
<dbReference type="PRINTS" id="PR00368">
    <property type="entry name" value="FADPNR"/>
</dbReference>
<feature type="domain" description="4Fe-4S ferredoxin-type" evidence="7">
    <location>
        <begin position="50"/>
        <end position="80"/>
    </location>
</feature>
<evidence type="ECO:0000256" key="1">
    <source>
        <dbReference type="ARBA" id="ARBA00022630"/>
    </source>
</evidence>
<dbReference type="InterPro" id="IPR017900">
    <property type="entry name" value="4Fe4S_Fe_S_CS"/>
</dbReference>
<keyword evidence="4" id="KW-0408">Iron</keyword>
<protein>
    <submittedName>
        <fullName evidence="8">Ferredoxin--NADP reductase</fullName>
        <ecNumber evidence="8">1.18.1.2</ecNumber>
    </submittedName>
</protein>
<dbReference type="Pfam" id="PF13738">
    <property type="entry name" value="Pyr_redox_3"/>
    <property type="match status" value="1"/>
</dbReference>
<keyword evidence="9" id="KW-1185">Reference proteome</keyword>
<feature type="transmembrane region" description="Helical" evidence="6">
    <location>
        <begin position="549"/>
        <end position="568"/>
    </location>
</feature>
<keyword evidence="5" id="KW-0411">Iron-sulfur</keyword>
<gene>
    <name evidence="8" type="ORF">Pla163_04040</name>
</gene>
<accession>A0A518CVQ2</accession>
<keyword evidence="2" id="KW-0479">Metal-binding</keyword>
<feature type="transmembrane region" description="Helical" evidence="6">
    <location>
        <begin position="574"/>
        <end position="593"/>
    </location>
</feature>
<feature type="transmembrane region" description="Helical" evidence="6">
    <location>
        <begin position="720"/>
        <end position="740"/>
    </location>
</feature>
<dbReference type="OrthoDB" id="9778740at2"/>
<dbReference type="EC" id="1.18.1.2" evidence="8"/>
<reference evidence="8 9" key="1">
    <citation type="submission" date="2019-02" db="EMBL/GenBank/DDBJ databases">
        <title>Deep-cultivation of Planctomycetes and their phenomic and genomic characterization uncovers novel biology.</title>
        <authorList>
            <person name="Wiegand S."/>
            <person name="Jogler M."/>
            <person name="Boedeker C."/>
            <person name="Pinto D."/>
            <person name="Vollmers J."/>
            <person name="Rivas-Marin E."/>
            <person name="Kohn T."/>
            <person name="Peeters S.H."/>
            <person name="Heuer A."/>
            <person name="Rast P."/>
            <person name="Oberbeckmann S."/>
            <person name="Bunk B."/>
            <person name="Jeske O."/>
            <person name="Meyerdierks A."/>
            <person name="Storesund J.E."/>
            <person name="Kallscheuer N."/>
            <person name="Luecker S."/>
            <person name="Lage O.M."/>
            <person name="Pohl T."/>
            <person name="Merkel B.J."/>
            <person name="Hornburger P."/>
            <person name="Mueller R.-W."/>
            <person name="Bruemmer F."/>
            <person name="Labrenz M."/>
            <person name="Spormann A.M."/>
            <person name="Op den Camp H."/>
            <person name="Overmann J."/>
            <person name="Amann R."/>
            <person name="Jetten M.S.M."/>
            <person name="Mascher T."/>
            <person name="Medema M.H."/>
            <person name="Devos D.P."/>
            <person name="Kaster A.-K."/>
            <person name="Ovreas L."/>
            <person name="Rohde M."/>
            <person name="Galperin M.Y."/>
            <person name="Jogler C."/>
        </authorList>
    </citation>
    <scope>NUCLEOTIDE SEQUENCE [LARGE SCALE GENOMIC DNA]</scope>
    <source>
        <strain evidence="8 9">Pla163</strain>
    </source>
</reference>
<dbReference type="InterPro" id="IPR017896">
    <property type="entry name" value="4Fe4S_Fe-S-bd"/>
</dbReference>
<proteinExistence type="predicted"/>
<evidence type="ECO:0000259" key="7">
    <source>
        <dbReference type="PROSITE" id="PS51379"/>
    </source>
</evidence>
<dbReference type="Gene3D" id="3.30.70.20">
    <property type="match status" value="1"/>
</dbReference>
<dbReference type="GO" id="GO:0004324">
    <property type="term" value="F:ferredoxin-NADP+ reductase activity"/>
    <property type="evidence" value="ECO:0007669"/>
    <property type="project" value="UniProtKB-EC"/>
</dbReference>
<keyword evidence="6" id="KW-1133">Transmembrane helix</keyword>
<dbReference type="InterPro" id="IPR050097">
    <property type="entry name" value="Ferredoxin-NADP_redctase_2"/>
</dbReference>
<dbReference type="GO" id="GO:0046872">
    <property type="term" value="F:metal ion binding"/>
    <property type="evidence" value="ECO:0007669"/>
    <property type="project" value="UniProtKB-KW"/>
</dbReference>
<keyword evidence="1" id="KW-0285">Flavoprotein</keyword>
<evidence type="ECO:0000256" key="5">
    <source>
        <dbReference type="ARBA" id="ARBA00023014"/>
    </source>
</evidence>
<dbReference type="Proteomes" id="UP000319342">
    <property type="component" value="Chromosome"/>
</dbReference>
<dbReference type="PANTHER" id="PTHR48105">
    <property type="entry name" value="THIOREDOXIN REDUCTASE 1-RELATED-RELATED"/>
    <property type="match status" value="1"/>
</dbReference>
<dbReference type="Pfam" id="PF13237">
    <property type="entry name" value="Fer4_10"/>
    <property type="match status" value="1"/>
</dbReference>
<dbReference type="AlphaFoldDB" id="A0A518CVQ2"/>
<sequence>MAWILLTLVLVACIVALVVAVRRREVEHARTTIAERREAAATGSAQARLQYPVIDLSRCIGCGSCVAACPEEGVLGMLHGQAVVLHGSRCVGHARCAEECPVGAVAVTLGDLTERRDIPALASDFESPHVPGLFLAGEVTGHALVRTAIAHGTAVAATVAARVQQRPTTDTSLDLCIVGAGPAGLACSLEAKRRGLRFVTLEREGVGGAVSQYPRRKLVMTQPVDLPLHGRLTRSSYSKEELMELWEGIAEREELPIVSGRHFDRVEQRGDGTLRVLARVGPSLDAPIETYDARHVCLALGRRGTPRKLDVPGEDLPKVAYSLLDAQSYVDRRILVVGGGDSAVEAALGLAEQSGNRVTLSYRRNAFARIKSRNARRIAAALEEDALEVLFESQVETVADGQVELTLREGGVPRRLILQNDEVFVFAGGTPPFEQLERSGVSFDHSDRPPDEPLVEQGAGLVPGLAAATLLGLVVLAWALLQQDYYGAEAARRVALDQHGWLRPAAGLGLWLGIAAALLILTNLAYLVRRSPRLPIRFGTLRGWMTSHLVTGLMAFLLTVLHAGFAPRHTVGGHALWALAILVTTGAIGRYFYAFVPRAANGRELAIDEARTELARLTATWEGDHRAFAERARATVDALVDAEAWRGSFLRRVRSLVASQFGLGKVLARIALDGRAEGIPAGELRELLQLARRAHRTALMVAHYEDLRALLATWRYLHRWVALLMVLLVVAHIVTALEYADLGFGGAP</sequence>
<dbReference type="SUPFAM" id="SSF54862">
    <property type="entry name" value="4Fe-4S ferredoxins"/>
    <property type="match status" value="1"/>
</dbReference>
<dbReference type="RefSeq" id="WP_145182763.1">
    <property type="nucleotide sequence ID" value="NZ_CP036290.1"/>
</dbReference>
<dbReference type="InterPro" id="IPR036188">
    <property type="entry name" value="FAD/NAD-bd_sf"/>
</dbReference>
<dbReference type="PROSITE" id="PS51379">
    <property type="entry name" value="4FE4S_FER_2"/>
    <property type="match status" value="2"/>
</dbReference>
<evidence type="ECO:0000256" key="3">
    <source>
        <dbReference type="ARBA" id="ARBA00023002"/>
    </source>
</evidence>
<evidence type="ECO:0000256" key="2">
    <source>
        <dbReference type="ARBA" id="ARBA00022723"/>
    </source>
</evidence>